<protein>
    <submittedName>
        <fullName evidence="1">Uncharacterized protein</fullName>
    </submittedName>
</protein>
<accession>A0A5E4BMT9</accession>
<dbReference type="AlphaFoldDB" id="A0A5E4BMT9"/>
<sequence length="99" mass="11421">MERENTWRQRVCWAPITKASPVTWSSLLREHHQPGRKGGLCFPAGPRHLHECAPHTMCFWPCQLNTKAKEEAQGAPLRPQNTLFLFLTRGTWFKVKLLG</sequence>
<comment type="caution">
    <text evidence="1">The sequence shown here is derived from an EMBL/GenBank/DDBJ whole genome shotgun (WGS) entry which is preliminary data.</text>
</comment>
<organism evidence="1 2">
    <name type="scientific">Marmota monax</name>
    <name type="common">Woodchuck</name>
    <dbReference type="NCBI Taxonomy" id="9995"/>
    <lineage>
        <taxon>Eukaryota</taxon>
        <taxon>Metazoa</taxon>
        <taxon>Chordata</taxon>
        <taxon>Craniata</taxon>
        <taxon>Vertebrata</taxon>
        <taxon>Euteleostomi</taxon>
        <taxon>Mammalia</taxon>
        <taxon>Eutheria</taxon>
        <taxon>Euarchontoglires</taxon>
        <taxon>Glires</taxon>
        <taxon>Rodentia</taxon>
        <taxon>Sciuromorpha</taxon>
        <taxon>Sciuridae</taxon>
        <taxon>Xerinae</taxon>
        <taxon>Marmotini</taxon>
        <taxon>Marmota</taxon>
    </lineage>
</organism>
<evidence type="ECO:0000313" key="1">
    <source>
        <dbReference type="EMBL" id="VTJ70928.1"/>
    </source>
</evidence>
<reference evidence="1" key="1">
    <citation type="submission" date="2019-04" db="EMBL/GenBank/DDBJ databases">
        <authorList>
            <person name="Alioto T."/>
            <person name="Alioto T."/>
        </authorList>
    </citation>
    <scope>NUCLEOTIDE SEQUENCE [LARGE SCALE GENOMIC DNA]</scope>
</reference>
<gene>
    <name evidence="1" type="ORF">MONAX_5E018901</name>
</gene>
<proteinExistence type="predicted"/>
<dbReference type="Proteomes" id="UP000335636">
    <property type="component" value="Unassembled WGS sequence"/>
</dbReference>
<keyword evidence="2" id="KW-1185">Reference proteome</keyword>
<evidence type="ECO:0000313" key="2">
    <source>
        <dbReference type="Proteomes" id="UP000335636"/>
    </source>
</evidence>
<dbReference type="EMBL" id="CABDUW010000531">
    <property type="protein sequence ID" value="VTJ70928.1"/>
    <property type="molecule type" value="Genomic_DNA"/>
</dbReference>
<name>A0A5E4BMT9_MARMO</name>